<reference evidence="2" key="2">
    <citation type="submission" date="2021-10" db="EMBL/GenBank/DDBJ databases">
        <title>Phylogenomics reveals ancestral predisposition of the termite-cultivated fungus Termitomyces towards a domesticated lifestyle.</title>
        <authorList>
            <person name="Auxier B."/>
            <person name="Grum-Grzhimaylo A."/>
            <person name="Cardenas M.E."/>
            <person name="Lodge J.D."/>
            <person name="Laessoe T."/>
            <person name="Pedersen O."/>
            <person name="Smith M.E."/>
            <person name="Kuyper T.W."/>
            <person name="Franco-Molano E.A."/>
            <person name="Baroni T.J."/>
            <person name="Aanen D.K."/>
        </authorList>
    </citation>
    <scope>NUCLEOTIDE SEQUENCE</scope>
    <source>
        <strain evidence="2">AP01</strain>
        <tissue evidence="2">Mycelium</tissue>
    </source>
</reference>
<dbReference type="AlphaFoldDB" id="A0A9P7G591"/>
<feature type="compositionally biased region" description="Basic and acidic residues" evidence="1">
    <location>
        <begin position="131"/>
        <end position="140"/>
    </location>
</feature>
<dbReference type="Proteomes" id="UP000775547">
    <property type="component" value="Unassembled WGS sequence"/>
</dbReference>
<protein>
    <submittedName>
        <fullName evidence="2">Uncharacterized protein</fullName>
    </submittedName>
</protein>
<feature type="compositionally biased region" description="Polar residues" evidence="1">
    <location>
        <begin position="69"/>
        <end position="97"/>
    </location>
</feature>
<sequence length="213" mass="23483">MGGHKAATKKATTTKATSVKTRTAPVDTRTPAEKRHATILKKNQLAAAQQQYVEDSVTTQPSQHRKRSNPSSDTEPNTSSAKKARTTPAQGNPTASSRRPPAANIEESEEELTSEELLEEILKNPTPPPSRHSDSHKPRDITPIVSDNDRPVQEYDFHGLDEDFEQEDDTIEDLISLNPQALKETLMSEVCAHLYFSNHQLVNAGIFSVFSGV</sequence>
<dbReference type="EMBL" id="JABCKV010000400">
    <property type="protein sequence ID" value="KAG5641065.1"/>
    <property type="molecule type" value="Genomic_DNA"/>
</dbReference>
<accession>A0A9P7G591</accession>
<comment type="caution">
    <text evidence="2">The sequence shown here is derived from an EMBL/GenBank/DDBJ whole genome shotgun (WGS) entry which is preliminary data.</text>
</comment>
<feature type="compositionally biased region" description="Acidic residues" evidence="1">
    <location>
        <begin position="106"/>
        <end position="119"/>
    </location>
</feature>
<gene>
    <name evidence="2" type="ORF">DXG03_006274</name>
</gene>
<evidence type="ECO:0000256" key="1">
    <source>
        <dbReference type="SAM" id="MobiDB-lite"/>
    </source>
</evidence>
<keyword evidence="3" id="KW-1185">Reference proteome</keyword>
<feature type="compositionally biased region" description="Polar residues" evidence="1">
    <location>
        <begin position="52"/>
        <end position="62"/>
    </location>
</feature>
<evidence type="ECO:0000313" key="3">
    <source>
        <dbReference type="Proteomes" id="UP000775547"/>
    </source>
</evidence>
<name>A0A9P7G591_9AGAR</name>
<organism evidence="2 3">
    <name type="scientific">Asterophora parasitica</name>
    <dbReference type="NCBI Taxonomy" id="117018"/>
    <lineage>
        <taxon>Eukaryota</taxon>
        <taxon>Fungi</taxon>
        <taxon>Dikarya</taxon>
        <taxon>Basidiomycota</taxon>
        <taxon>Agaricomycotina</taxon>
        <taxon>Agaricomycetes</taxon>
        <taxon>Agaricomycetidae</taxon>
        <taxon>Agaricales</taxon>
        <taxon>Tricholomatineae</taxon>
        <taxon>Lyophyllaceae</taxon>
        <taxon>Asterophora</taxon>
    </lineage>
</organism>
<feature type="compositionally biased region" description="Low complexity" evidence="1">
    <location>
        <begin position="9"/>
        <end position="24"/>
    </location>
</feature>
<reference evidence="2" key="1">
    <citation type="submission" date="2020-07" db="EMBL/GenBank/DDBJ databases">
        <authorList>
            <person name="Nieuwenhuis M."/>
            <person name="Van De Peppel L.J.J."/>
        </authorList>
    </citation>
    <scope>NUCLEOTIDE SEQUENCE</scope>
    <source>
        <strain evidence="2">AP01</strain>
        <tissue evidence="2">Mycelium</tissue>
    </source>
</reference>
<proteinExistence type="predicted"/>
<evidence type="ECO:0000313" key="2">
    <source>
        <dbReference type="EMBL" id="KAG5641065.1"/>
    </source>
</evidence>
<feature type="region of interest" description="Disordered" evidence="1">
    <location>
        <begin position="1"/>
        <end position="151"/>
    </location>
</feature>